<dbReference type="AlphaFoldDB" id="A0A445FVM4"/>
<reference evidence="1 2" key="1">
    <citation type="submission" date="2018-09" db="EMBL/GenBank/DDBJ databases">
        <title>A high-quality reference genome of wild soybean provides a powerful tool to mine soybean genomes.</title>
        <authorList>
            <person name="Xie M."/>
            <person name="Chung C.Y.L."/>
            <person name="Li M.-W."/>
            <person name="Wong F.-L."/>
            <person name="Chan T.-F."/>
            <person name="Lam H.-M."/>
        </authorList>
    </citation>
    <scope>NUCLEOTIDE SEQUENCE [LARGE SCALE GENOMIC DNA]</scope>
    <source>
        <strain evidence="2">cv. W05</strain>
        <tissue evidence="1">Hypocotyl of etiolated seedlings</tissue>
    </source>
</reference>
<keyword evidence="2" id="KW-1185">Reference proteome</keyword>
<dbReference type="GO" id="GO:0008194">
    <property type="term" value="F:UDP-glycosyltransferase activity"/>
    <property type="evidence" value="ECO:0007669"/>
    <property type="project" value="UniProtKB-ARBA"/>
</dbReference>
<dbReference type="PANTHER" id="PTHR48044">
    <property type="entry name" value="GLYCOSYLTRANSFERASE"/>
    <property type="match status" value="1"/>
</dbReference>
<proteinExistence type="predicted"/>
<comment type="caution">
    <text evidence="1">The sequence shown here is derived from an EMBL/GenBank/DDBJ whole genome shotgun (WGS) entry which is preliminary data.</text>
</comment>
<dbReference type="EMBL" id="QZWG01000018">
    <property type="protein sequence ID" value="RZB52854.1"/>
    <property type="molecule type" value="Genomic_DNA"/>
</dbReference>
<dbReference type="SUPFAM" id="SSF53756">
    <property type="entry name" value="UDP-Glycosyltransferase/glycogen phosphorylase"/>
    <property type="match status" value="1"/>
</dbReference>
<gene>
    <name evidence="1" type="ORF">D0Y65_049061</name>
</gene>
<dbReference type="GO" id="GO:1901135">
    <property type="term" value="P:carbohydrate derivative metabolic process"/>
    <property type="evidence" value="ECO:0007669"/>
    <property type="project" value="UniProtKB-ARBA"/>
</dbReference>
<evidence type="ECO:0000313" key="2">
    <source>
        <dbReference type="Proteomes" id="UP000289340"/>
    </source>
</evidence>
<name>A0A445FVM4_GLYSO</name>
<keyword evidence="1" id="KW-0808">Transferase</keyword>
<dbReference type="Proteomes" id="UP000289340">
    <property type="component" value="Chromosome 18"/>
</dbReference>
<organism evidence="1 2">
    <name type="scientific">Glycine soja</name>
    <name type="common">Wild soybean</name>
    <dbReference type="NCBI Taxonomy" id="3848"/>
    <lineage>
        <taxon>Eukaryota</taxon>
        <taxon>Viridiplantae</taxon>
        <taxon>Streptophyta</taxon>
        <taxon>Embryophyta</taxon>
        <taxon>Tracheophyta</taxon>
        <taxon>Spermatophyta</taxon>
        <taxon>Magnoliopsida</taxon>
        <taxon>eudicotyledons</taxon>
        <taxon>Gunneridae</taxon>
        <taxon>Pentapetalae</taxon>
        <taxon>rosids</taxon>
        <taxon>fabids</taxon>
        <taxon>Fabales</taxon>
        <taxon>Fabaceae</taxon>
        <taxon>Papilionoideae</taxon>
        <taxon>50 kb inversion clade</taxon>
        <taxon>NPAAA clade</taxon>
        <taxon>indigoferoid/millettioid clade</taxon>
        <taxon>Phaseoleae</taxon>
        <taxon>Glycine</taxon>
        <taxon>Glycine subgen. Soja</taxon>
    </lineage>
</organism>
<accession>A0A445FVM4</accession>
<dbReference type="PANTHER" id="PTHR48044:SF27">
    <property type="entry name" value="GLYCOSYLTRANSFERASE"/>
    <property type="match status" value="1"/>
</dbReference>
<sequence length="195" mass="22309">MSTVQYEGPYIELLEGGGKKLWALGPFNPAGIEKKMQKEDTHAWNGLISKSQILLYMCFLGPQQVSQRSKSKRLQQCRRKASTNLSGCWEMLIKEASLMEMREKRHELPNEFEERVEGMGLVVLKVGLVLKDWAKRNVLVSASVVENVVRRLMETMEGDEMRWRVVRLKGALHRSMDAGVVSRMEIDSFTAHVTK</sequence>
<protein>
    <submittedName>
        <fullName evidence="1">Zeatin O-glucosyltransferase</fullName>
    </submittedName>
</protein>
<evidence type="ECO:0000313" key="1">
    <source>
        <dbReference type="EMBL" id="RZB52854.1"/>
    </source>
</evidence>